<gene>
    <name evidence="1" type="ORF">FJY75_00680</name>
</gene>
<sequence length="309" mass="33164">MSAPLSWRVRETRLWRRRGRSQTQLFLLDPPAGFAGRLRLGVIGDRKRTEYAGAWSAEAREPLVFEVPLSAPPPEGVARADLLFEIERPAAPSGRAELLPASVAGRPLHADARVYVLPCLIAPPAAPALAAMRRNKGLRLAIARACLPPPVPAPLAERANALAAQGRLAWIDPRGFDAAPADDRPTPAIPVHLPPPLGREAWGDPLGARLVAHLDACLAGAEGSGHPDEAVRRTSSPDPAVRSPLLGLWIERLAEARDLAALGRLVARCNRRRLSPRLLLATPADWLAARDELRARSLTAPPPGDPASR</sequence>
<name>A0A937X5R1_UNCEI</name>
<comment type="caution">
    <text evidence="1">The sequence shown here is derived from an EMBL/GenBank/DDBJ whole genome shotgun (WGS) entry which is preliminary data.</text>
</comment>
<accession>A0A937X5R1</accession>
<evidence type="ECO:0000313" key="2">
    <source>
        <dbReference type="Proteomes" id="UP000748308"/>
    </source>
</evidence>
<protein>
    <submittedName>
        <fullName evidence="1">Uncharacterized protein</fullName>
    </submittedName>
</protein>
<reference evidence="1" key="1">
    <citation type="submission" date="2019-03" db="EMBL/GenBank/DDBJ databases">
        <title>Lake Tanganyika Metagenome-Assembled Genomes (MAGs).</title>
        <authorList>
            <person name="Tran P."/>
        </authorList>
    </citation>
    <scope>NUCLEOTIDE SEQUENCE</scope>
    <source>
        <strain evidence="1">M_DeepCast_400m_m2_100</strain>
    </source>
</reference>
<dbReference type="Proteomes" id="UP000748308">
    <property type="component" value="Unassembled WGS sequence"/>
</dbReference>
<proteinExistence type="predicted"/>
<organism evidence="1 2">
    <name type="scientific">Eiseniibacteriota bacterium</name>
    <dbReference type="NCBI Taxonomy" id="2212470"/>
    <lineage>
        <taxon>Bacteria</taxon>
        <taxon>Candidatus Eiseniibacteriota</taxon>
    </lineage>
</organism>
<evidence type="ECO:0000313" key="1">
    <source>
        <dbReference type="EMBL" id="MBM3316343.1"/>
    </source>
</evidence>
<dbReference type="EMBL" id="VGIY01000007">
    <property type="protein sequence ID" value="MBM3316343.1"/>
    <property type="molecule type" value="Genomic_DNA"/>
</dbReference>
<dbReference type="AlphaFoldDB" id="A0A937X5R1"/>